<accession>A0A554NBD7</accession>
<dbReference type="AlphaFoldDB" id="A0A554NBD7"/>
<organism evidence="2 3">
    <name type="scientific">Haloglomus irregulare</name>
    <dbReference type="NCBI Taxonomy" id="2234134"/>
    <lineage>
        <taxon>Archaea</taxon>
        <taxon>Methanobacteriati</taxon>
        <taxon>Methanobacteriota</taxon>
        <taxon>Stenosarchaea group</taxon>
        <taxon>Halobacteria</taxon>
        <taxon>Halobacteriales</taxon>
        <taxon>Natronomonadaceae</taxon>
        <taxon>Haloglomus</taxon>
    </lineage>
</organism>
<protein>
    <submittedName>
        <fullName evidence="2">Uncharacterized protein</fullName>
    </submittedName>
</protein>
<comment type="caution">
    <text evidence="2">The sequence shown here is derived from an EMBL/GenBank/DDBJ whole genome shotgun (WGS) entry which is preliminary data.</text>
</comment>
<evidence type="ECO:0000313" key="3">
    <source>
        <dbReference type="Proteomes" id="UP000319894"/>
    </source>
</evidence>
<name>A0A554NBD7_9EURY</name>
<feature type="region of interest" description="Disordered" evidence="1">
    <location>
        <begin position="66"/>
        <end position="92"/>
    </location>
</feature>
<keyword evidence="3" id="KW-1185">Reference proteome</keyword>
<proteinExistence type="predicted"/>
<evidence type="ECO:0000313" key="2">
    <source>
        <dbReference type="EMBL" id="TSD14706.1"/>
    </source>
</evidence>
<sequence>MGLCHTAVDGIRVDTDANPRLLDVAPTIVGIMRDAGLGIDGGIGETDGVDLRAHDGPLTGVCRQSYASPLREPDETVKAVVRSDGLDLRPAE</sequence>
<dbReference type="RefSeq" id="WP_144261426.1">
    <property type="nucleotide sequence ID" value="NZ_QMDX01000003.1"/>
</dbReference>
<evidence type="ECO:0000256" key="1">
    <source>
        <dbReference type="SAM" id="MobiDB-lite"/>
    </source>
</evidence>
<dbReference type="InParanoid" id="A0A554NBD7"/>
<dbReference type="Proteomes" id="UP000319894">
    <property type="component" value="Unassembled WGS sequence"/>
</dbReference>
<gene>
    <name evidence="2" type="ORF">DP107_06935</name>
</gene>
<dbReference type="EMBL" id="QMDX01000003">
    <property type="protein sequence ID" value="TSD14706.1"/>
    <property type="molecule type" value="Genomic_DNA"/>
</dbReference>
<reference evidence="2 3" key="1">
    <citation type="submission" date="2018-06" db="EMBL/GenBank/DDBJ databases">
        <title>Natronomonas sp. F16-60 a new haloarchaeon isolated from a solar saltern of Isla Cristina, Huelva, Spain.</title>
        <authorList>
            <person name="Duran-Viseras A."/>
            <person name="Sanchez-Porro C."/>
            <person name="Ventosa A."/>
        </authorList>
    </citation>
    <scope>NUCLEOTIDE SEQUENCE [LARGE SCALE GENOMIC DNA]</scope>
    <source>
        <strain evidence="2 3">F16-60</strain>
    </source>
</reference>